<dbReference type="EC" id="1.3.5.2" evidence="5 21"/>
<reference evidence="25 26" key="1">
    <citation type="submission" date="2014-07" db="EMBL/GenBank/DDBJ databases">
        <title>Genomic and transcriptomic analysis on Apis cerana provide comprehensive insights into honey bee biology.</title>
        <authorList>
            <person name="Diao Q."/>
            <person name="Sun L."/>
            <person name="Zheng H."/>
            <person name="Zheng H."/>
            <person name="Xu S."/>
            <person name="Wang S."/>
            <person name="Zeng Z."/>
            <person name="Hu F."/>
            <person name="Su S."/>
            <person name="Wu J."/>
        </authorList>
    </citation>
    <scope>NUCLEOTIDE SEQUENCE [LARGE SCALE GENOMIC DNA]</scope>
    <source>
        <tissue evidence="25">Pupae without intestine</tissue>
    </source>
</reference>
<evidence type="ECO:0000256" key="10">
    <source>
        <dbReference type="ARBA" id="ARBA00022692"/>
    </source>
</evidence>
<keyword evidence="18" id="KW-0675">Receptor</keyword>
<feature type="transmembrane region" description="Helical" evidence="21">
    <location>
        <begin position="140"/>
        <end position="161"/>
    </location>
</feature>
<dbReference type="InterPro" id="IPR050074">
    <property type="entry name" value="DHO_dehydrogenase"/>
</dbReference>
<feature type="coiled-coil region" evidence="22">
    <location>
        <begin position="98"/>
        <end position="125"/>
    </location>
</feature>
<comment type="catalytic activity">
    <reaction evidence="20 21">
        <text>(S)-dihydroorotate + a quinone = orotate + a quinol</text>
        <dbReference type="Rhea" id="RHEA:30187"/>
        <dbReference type="ChEBI" id="CHEBI:24646"/>
        <dbReference type="ChEBI" id="CHEBI:30839"/>
        <dbReference type="ChEBI" id="CHEBI:30864"/>
        <dbReference type="ChEBI" id="CHEBI:132124"/>
        <dbReference type="EC" id="1.3.5.2"/>
    </reaction>
</comment>
<dbReference type="InterPro" id="IPR013785">
    <property type="entry name" value="Aldolase_TIM"/>
</dbReference>
<evidence type="ECO:0000256" key="11">
    <source>
        <dbReference type="ARBA" id="ARBA00022725"/>
    </source>
</evidence>
<name>A0A2A3EUN4_APICC</name>
<keyword evidence="8 21" id="KW-0285">Flavoprotein</keyword>
<evidence type="ECO:0000256" key="22">
    <source>
        <dbReference type="SAM" id="Coils"/>
    </source>
</evidence>
<feature type="domain" description="Dihydroorotate dehydrogenase catalytic" evidence="24">
    <location>
        <begin position="547"/>
        <end position="841"/>
    </location>
</feature>
<dbReference type="EMBL" id="KZ288185">
    <property type="protein sequence ID" value="PBC34926.1"/>
    <property type="molecule type" value="Genomic_DNA"/>
</dbReference>
<organism evidence="25 26">
    <name type="scientific">Apis cerana cerana</name>
    <name type="common">Oriental honeybee</name>
    <dbReference type="NCBI Taxonomy" id="94128"/>
    <lineage>
        <taxon>Eukaryota</taxon>
        <taxon>Metazoa</taxon>
        <taxon>Ecdysozoa</taxon>
        <taxon>Arthropoda</taxon>
        <taxon>Hexapoda</taxon>
        <taxon>Insecta</taxon>
        <taxon>Pterygota</taxon>
        <taxon>Neoptera</taxon>
        <taxon>Endopterygota</taxon>
        <taxon>Hymenoptera</taxon>
        <taxon>Apocrita</taxon>
        <taxon>Aculeata</taxon>
        <taxon>Apoidea</taxon>
        <taxon>Anthophila</taxon>
        <taxon>Apidae</taxon>
        <taxon>Apis</taxon>
    </lineage>
</organism>
<evidence type="ECO:0000256" key="8">
    <source>
        <dbReference type="ARBA" id="ARBA00022630"/>
    </source>
</evidence>
<keyword evidence="17 21" id="KW-0472">Membrane</keyword>
<dbReference type="OrthoDB" id="14784at2759"/>
<keyword evidence="26" id="KW-1185">Reference proteome</keyword>
<keyword evidence="14 21" id="KW-1133">Transmembrane helix</keyword>
<dbReference type="Proteomes" id="UP000242457">
    <property type="component" value="Unassembled WGS sequence"/>
</dbReference>
<dbReference type="NCBIfam" id="NF003652">
    <property type="entry name" value="PRK05286.2-5"/>
    <property type="match status" value="1"/>
</dbReference>
<dbReference type="PROSITE" id="PS00911">
    <property type="entry name" value="DHODEHASE_1"/>
    <property type="match status" value="1"/>
</dbReference>
<evidence type="ECO:0000256" key="14">
    <source>
        <dbReference type="ARBA" id="ARBA00022989"/>
    </source>
</evidence>
<feature type="transmembrane region" description="Helical" evidence="21">
    <location>
        <begin position="341"/>
        <end position="365"/>
    </location>
</feature>
<dbReference type="GO" id="GO:0004984">
    <property type="term" value="F:olfactory receptor activity"/>
    <property type="evidence" value="ECO:0007669"/>
    <property type="project" value="InterPro"/>
</dbReference>
<evidence type="ECO:0000256" key="9">
    <source>
        <dbReference type="ARBA" id="ARBA00022643"/>
    </source>
</evidence>
<dbReference type="AlphaFoldDB" id="A0A2A3EUN4"/>
<keyword evidence="19" id="KW-0807">Transducer</keyword>
<evidence type="ECO:0000313" key="26">
    <source>
        <dbReference type="Proteomes" id="UP000242457"/>
    </source>
</evidence>
<dbReference type="Pfam" id="PF01180">
    <property type="entry name" value="DHO_dh"/>
    <property type="match status" value="1"/>
</dbReference>
<comment type="pathway">
    <text evidence="3 21">Pyrimidine metabolism; UMP biosynthesis via de novo pathway; orotate from (S)-dihydroorotate (quinone route): step 1/1.</text>
</comment>
<dbReference type="GO" id="GO:0005743">
    <property type="term" value="C:mitochondrial inner membrane"/>
    <property type="evidence" value="ECO:0007669"/>
    <property type="project" value="UniProtKB-SubCell"/>
</dbReference>
<evidence type="ECO:0000256" key="5">
    <source>
        <dbReference type="ARBA" id="ARBA00012791"/>
    </source>
</evidence>
<dbReference type="FunFam" id="3.20.20.70:FF:000066">
    <property type="entry name" value="Dihydroorotate dehydrogenase (quinone), mitochondrial"/>
    <property type="match status" value="1"/>
</dbReference>
<comment type="caution">
    <text evidence="21">Lacks conserved residue(s) required for the propagation of feature annotation.</text>
</comment>
<dbReference type="Gene3D" id="3.20.20.70">
    <property type="entry name" value="Aldolase class I"/>
    <property type="match status" value="1"/>
</dbReference>
<keyword evidence="16 21" id="KW-0496">Mitochondrion</keyword>
<feature type="chain" id="PRO_5012178169" description="Dihydroorotate dehydrogenase (quinone), mitochondrial" evidence="23">
    <location>
        <begin position="21"/>
        <end position="861"/>
    </location>
</feature>
<feature type="transmembrane region" description="Helical" evidence="21">
    <location>
        <begin position="51"/>
        <end position="74"/>
    </location>
</feature>
<accession>A0A2A3EUN4</accession>
<sequence length="861" mass="96542">MGRVACASLIFCSYVGSTLFMTVPMLAGDEEEVINVTEESAIKYPIPSKNILAIINMPENMYFVVFIIEYIMLLLTSTGNLGSDSLFFGIAFHLCGQVEILRLKYNKLSNENERTMKRVSLLTRRHVYLLKLSDMLNETISSILVIQLFSSCVLICTTAVAKVMCFRIRPIGLVSNFSSAIKDYNELNSEENRVIMRRHAYMSRVACASLISCSFFASTLFMTVPMLTGNKEDIINVTEKSIIKYPIPSKNALAIINMPENLSFMVFIVEYMMLLFTSTGNLGSDSLFFGIVFHLCGQVEILKLKYSKLSNTNERTMEHIILLTKRHIYLLNLSKMLNETVSSILVIQLFSSCVLICTTGFQLILTLTFGNVVLTIKILAEISILLIQLFAYSYVGEYLKTQTEGIGNSVYFCTWYDMPKNVSKDIIFIIMKSQRPVLLTAGKFFVVNMETYMSILRTSMSYLSVLRVMMAYRLSNKEKFKSFLKVTSTATVFYAGVCIYQGDENIYNKFVMPFVQLIDPEFTHNFAVKILKWGLLSKPNVNDPTSLAIDVWDLKFKNPVGMAAGFDKQGEAIEGLHKIGFSFVEIGSVTPKPQEGNSKPRLFRLLEDNAVINRYGFNSEGYDAVWKYLQKLKKNQNFNGIVGVNLGKNKTSEDAVQDYIDGIKKFSDVADYFVINVSSPNTPGLRTLQRKQDLEDLLIKINEIRRSIQSNQPLLLKLAPDLSDSEKQDIANVILEEKSKVDGLILCNTTITRNNLSSPLKNETGGLSGAPLTDMSTAMISDMYKRTRGTIPIIGVGGIFSGADAYNKIKAGASLVQIYTSFIFMGPPVIGKIKRELNDMLKQDGLKSIKDAIGKDVNISK</sequence>
<protein>
    <recommendedName>
        <fullName evidence="6 21">Dihydroorotate dehydrogenase (quinone), mitochondrial</fullName>
        <shortName evidence="21">DHOdehase</shortName>
        <ecNumber evidence="5 21">1.3.5.2</ecNumber>
    </recommendedName>
</protein>
<dbReference type="PANTHER" id="PTHR48109:SF4">
    <property type="entry name" value="DIHYDROOROTATE DEHYDROGENASE (QUINONE), MITOCHONDRIAL"/>
    <property type="match status" value="1"/>
</dbReference>
<evidence type="ECO:0000256" key="12">
    <source>
        <dbReference type="ARBA" id="ARBA00022792"/>
    </source>
</evidence>
<comment type="similarity">
    <text evidence="4 21">Belongs to the dihydroorotate dehydrogenase family. Type 2 subfamily.</text>
</comment>
<keyword evidence="15 21" id="KW-0560">Oxidoreductase</keyword>
<dbReference type="SUPFAM" id="SSF51395">
    <property type="entry name" value="FMN-linked oxidoreductases"/>
    <property type="match status" value="1"/>
</dbReference>
<evidence type="ECO:0000256" key="4">
    <source>
        <dbReference type="ARBA" id="ARBA00005359"/>
    </source>
</evidence>
<keyword evidence="9 21" id="KW-0288">FMN</keyword>
<dbReference type="GO" id="GO:0006207">
    <property type="term" value="P:'de novo' pyrimidine nucleobase biosynthetic process"/>
    <property type="evidence" value="ECO:0007669"/>
    <property type="project" value="InterPro"/>
</dbReference>
<keyword evidence="10 21" id="KW-0812">Transmembrane</keyword>
<dbReference type="GO" id="GO:0044205">
    <property type="term" value="P:'de novo' UMP biosynthetic process"/>
    <property type="evidence" value="ECO:0007669"/>
    <property type="project" value="UniProtKB-UniPathway"/>
</dbReference>
<evidence type="ECO:0000256" key="13">
    <source>
        <dbReference type="ARBA" id="ARBA00022946"/>
    </source>
</evidence>
<keyword evidence="7" id="KW-0716">Sensory transduction</keyword>
<feature type="signal peptide" evidence="23">
    <location>
        <begin position="1"/>
        <end position="20"/>
    </location>
</feature>
<evidence type="ECO:0000256" key="2">
    <source>
        <dbReference type="ARBA" id="ARBA00004434"/>
    </source>
</evidence>
<proteinExistence type="inferred from homology"/>
<dbReference type="GO" id="GO:0007165">
    <property type="term" value="P:signal transduction"/>
    <property type="evidence" value="ECO:0007669"/>
    <property type="project" value="UniProtKB-KW"/>
</dbReference>
<dbReference type="NCBIfam" id="TIGR01036">
    <property type="entry name" value="pyrD_sub2"/>
    <property type="match status" value="1"/>
</dbReference>
<evidence type="ECO:0000259" key="24">
    <source>
        <dbReference type="Pfam" id="PF01180"/>
    </source>
</evidence>
<evidence type="ECO:0000256" key="16">
    <source>
        <dbReference type="ARBA" id="ARBA00023128"/>
    </source>
</evidence>
<feature type="transmembrane region" description="Helical" evidence="21">
    <location>
        <begin position="205"/>
        <end position="224"/>
    </location>
</feature>
<dbReference type="NCBIfam" id="NF003645">
    <property type="entry name" value="PRK05286.1-2"/>
    <property type="match status" value="1"/>
</dbReference>
<evidence type="ECO:0000256" key="21">
    <source>
        <dbReference type="RuleBase" id="RU361255"/>
    </source>
</evidence>
<dbReference type="InterPro" id="IPR001295">
    <property type="entry name" value="Dihydroorotate_DH_CS"/>
</dbReference>
<dbReference type="Pfam" id="PF02949">
    <property type="entry name" value="7tm_6"/>
    <property type="match status" value="2"/>
</dbReference>
<comment type="subcellular location">
    <subcellularLocation>
        <location evidence="1">Membrane</location>
        <topology evidence="1">Multi-pass membrane protein</topology>
    </subcellularLocation>
    <subcellularLocation>
        <location evidence="2 21">Mitochondrion inner membrane</location>
        <topology evidence="2 21">Single-pass membrane protein</topology>
    </subcellularLocation>
</comment>
<dbReference type="GO" id="GO:0005549">
    <property type="term" value="F:odorant binding"/>
    <property type="evidence" value="ECO:0007669"/>
    <property type="project" value="InterPro"/>
</dbReference>
<dbReference type="PANTHER" id="PTHR48109">
    <property type="entry name" value="DIHYDROOROTATE DEHYDROGENASE (QUINONE), MITOCHONDRIAL-RELATED"/>
    <property type="match status" value="1"/>
</dbReference>
<dbReference type="GO" id="GO:0106430">
    <property type="term" value="F:dihydroorotate dehydrogenase (quinone) activity"/>
    <property type="evidence" value="ECO:0007669"/>
    <property type="project" value="UniProtKB-EC"/>
</dbReference>
<dbReference type="STRING" id="94128.A0A2A3EUN4"/>
<dbReference type="InterPro" id="IPR004117">
    <property type="entry name" value="7tm6_olfct_rcpt"/>
</dbReference>
<evidence type="ECO:0000256" key="6">
    <source>
        <dbReference type="ARBA" id="ARBA00017599"/>
    </source>
</evidence>
<gene>
    <name evidence="25" type="ORF">APICC_00024</name>
</gene>
<comment type="cofactor">
    <cofactor evidence="21">
        <name>FMN</name>
        <dbReference type="ChEBI" id="CHEBI:58210"/>
    </cofactor>
    <text evidence="21">Binds 1 FMN per subunit.</text>
</comment>
<evidence type="ECO:0000256" key="3">
    <source>
        <dbReference type="ARBA" id="ARBA00005161"/>
    </source>
</evidence>
<dbReference type="PROSITE" id="PS00912">
    <property type="entry name" value="DHODEHASE_2"/>
    <property type="match status" value="1"/>
</dbReference>
<keyword evidence="13" id="KW-0809">Transit peptide</keyword>
<evidence type="ECO:0000256" key="19">
    <source>
        <dbReference type="ARBA" id="ARBA00023224"/>
    </source>
</evidence>
<keyword evidence="12 21" id="KW-0999">Mitochondrion inner membrane</keyword>
<evidence type="ECO:0000256" key="17">
    <source>
        <dbReference type="ARBA" id="ARBA00023136"/>
    </source>
</evidence>
<evidence type="ECO:0000256" key="18">
    <source>
        <dbReference type="ARBA" id="ARBA00023170"/>
    </source>
</evidence>
<keyword evidence="23" id="KW-0732">Signal</keyword>
<evidence type="ECO:0000256" key="1">
    <source>
        <dbReference type="ARBA" id="ARBA00004141"/>
    </source>
</evidence>
<evidence type="ECO:0000256" key="23">
    <source>
        <dbReference type="SAM" id="SignalP"/>
    </source>
</evidence>
<dbReference type="InterPro" id="IPR005719">
    <property type="entry name" value="Dihydroorotate_DH_2"/>
</dbReference>
<dbReference type="CDD" id="cd04738">
    <property type="entry name" value="DHOD_2_like"/>
    <property type="match status" value="1"/>
</dbReference>
<evidence type="ECO:0000313" key="25">
    <source>
        <dbReference type="EMBL" id="PBC34926.1"/>
    </source>
</evidence>
<evidence type="ECO:0000256" key="20">
    <source>
        <dbReference type="ARBA" id="ARBA00048639"/>
    </source>
</evidence>
<dbReference type="InterPro" id="IPR005720">
    <property type="entry name" value="Dihydroorotate_DH_cat"/>
</dbReference>
<evidence type="ECO:0000256" key="15">
    <source>
        <dbReference type="ARBA" id="ARBA00023002"/>
    </source>
</evidence>
<keyword evidence="11" id="KW-0552">Olfaction</keyword>
<keyword evidence="22" id="KW-0175">Coiled coil</keyword>
<dbReference type="UniPathway" id="UPA00070">
    <property type="reaction ID" value="UER00946"/>
</dbReference>
<evidence type="ECO:0000256" key="7">
    <source>
        <dbReference type="ARBA" id="ARBA00022606"/>
    </source>
</evidence>